<keyword evidence="2" id="KW-0645">Protease</keyword>
<dbReference type="GO" id="GO:0003723">
    <property type="term" value="F:RNA binding"/>
    <property type="evidence" value="ECO:0007669"/>
    <property type="project" value="InterPro"/>
</dbReference>
<evidence type="ECO:0000256" key="5">
    <source>
        <dbReference type="ARBA" id="ARBA00022741"/>
    </source>
</evidence>
<dbReference type="Proteomes" id="UP001162375">
    <property type="component" value="Segment"/>
</dbReference>
<dbReference type="InterPro" id="IPR043128">
    <property type="entry name" value="Rev_trsase/Diguanyl_cyclase"/>
</dbReference>
<dbReference type="InterPro" id="IPR000605">
    <property type="entry name" value="Helicase_SF3_ssDNA/RNA_vir"/>
</dbReference>
<keyword evidence="9" id="KW-0693">Viral RNA replication</keyword>
<dbReference type="InterPro" id="IPR001205">
    <property type="entry name" value="RNA-dir_pol_C"/>
</dbReference>
<keyword evidence="6" id="KW-0378">Hydrolase</keyword>
<dbReference type="PROSITE" id="PS51874">
    <property type="entry name" value="PCV_3C_PRO"/>
    <property type="match status" value="1"/>
</dbReference>
<name>A0A482CEM0_9VIRU</name>
<dbReference type="EMBL" id="MH714707">
    <property type="protein sequence ID" value="QBL75886.1"/>
    <property type="molecule type" value="Genomic_RNA"/>
</dbReference>
<proteinExistence type="predicted"/>
<keyword evidence="8" id="KW-0067">ATP-binding</keyword>
<protein>
    <submittedName>
        <fullName evidence="13">Putative non-structural polyprotein</fullName>
    </submittedName>
</protein>
<evidence type="ECO:0000256" key="6">
    <source>
        <dbReference type="ARBA" id="ARBA00022801"/>
    </source>
</evidence>
<evidence type="ECO:0000256" key="2">
    <source>
        <dbReference type="ARBA" id="ARBA00022670"/>
    </source>
</evidence>
<evidence type="ECO:0000313" key="13">
    <source>
        <dbReference type="EMBL" id="QBL75886.1"/>
    </source>
</evidence>
<dbReference type="GO" id="GO:0004197">
    <property type="term" value="F:cysteine-type endopeptidase activity"/>
    <property type="evidence" value="ECO:0007669"/>
    <property type="project" value="InterPro"/>
</dbReference>
<feature type="domain" description="SF3 helicase" evidence="11">
    <location>
        <begin position="456"/>
        <end position="634"/>
    </location>
</feature>
<keyword evidence="3" id="KW-0808">Transferase</keyword>
<dbReference type="SUPFAM" id="SSF50494">
    <property type="entry name" value="Trypsin-like serine proteases"/>
    <property type="match status" value="1"/>
</dbReference>
<evidence type="ECO:0000256" key="7">
    <source>
        <dbReference type="ARBA" id="ARBA00022807"/>
    </source>
</evidence>
<dbReference type="Gene3D" id="2.40.10.10">
    <property type="entry name" value="Trypsin-like serine proteases"/>
    <property type="match status" value="1"/>
</dbReference>
<sequence length="1954" mass="225591" precursor="true">MWNEELDLDSARVNLIRALASLQEYPSGLRQSTSSTQTELSIRDKFSSDPSVLLQQAMYNFYMRIKWVDLTTADIKMVACCFPRSDLLNWNSPTLGVLISDYLFEVRKLDGLSTAWDECHEIHNLVSLDLPRLCQVFKKKSPYMNSTLPEVCWNYWKNKSYAFDVVRELKFFRQHINGLEYDPTNYYLFLESENIPIAKILAHPRVKAQVGIDINVNHKCPDIVKFLESPLFQKLTIVAENFTTDTFERIKTRIIAISTVIYNLSRWSMKKLSTTDLIVNLTSSLAICIPISTMTEFFTRIFAPSAQAGSELNIRQILKAFFLCLFVLIVGKLPGKHTVDEFINRIHKFPHAFESIQKFWKLIDPITDTATNYIESELLGYDVIEEKTIMDEVQQWAKLVEEYSDLYKKREIMKDKETMLTAGRIHVDGVRLLSKCMRLHYSRENVELVRSLLPTTYKISEIAIRSGADHSKPRREPLIVWFCGQSGVGKSTMGYPFLCDMMKSELGPNETLPENWVQKIYARAPECEFWDGDPTDWIVYDDGFQIRDSIANPSPELFEIIRLGNMFPYMFHKASIEEKGNCFADVKGIVISSNIERIMAESIHCPEAVARRIRYSYKVHLRPEYRLYYTGKNGEDRLYRLDKNAVQGPSMDIYQFHPFDPLTGKETGEVLTYKQVVLQCALALRRLGDEYCSYESWLDDYRKIPFTRVVAQSGRGAGSFREYRQMRDIMELLEKYGTGRFLTNSELLRLDQFVNSERLQSRLRQAVLGEDLEHYDFLIDAIKNRLSPGVFTGPQYSEQDVAEFYRDLDQYGFMSRDVRANGEVIRKVVVHPERELIKPCRFMSPFWTWQNYVMKHYLLAKLGHYKGFSDLMAAVKRDFSEDVDALKKNPIRCFAASMYETYQNITEIPYSVNALSKYYFEKDFLSWKCFEAYNIGMKDRNDRRMRFSDADFVFQTSMPYVQSGAVIEEVTEEDIQSVRGSVQRWRMACKKTLSNAWAYTQRNYPNMLLYAVGVVTATYSLYKLVYRPGEDGEVEEEIDVRAQSLDESGPSNRNQPRVRARVQNVDHSSGPHPRQTSRARVQHLDSSGPSSRPVKHSARVQAQLETDLRPEWMLKQESSEDLVQLIPSPKCRPVSEVVEPYAQGNTSSAIDHQLYSVLDSRVFANTLMAYITPRKEDSVQRRLGHIIALRGSLFMMNYHFVLVLKHYGECDVVIRQGNSVYHRCSAEELIQNYVRVSDRDLVVFEMKRKGIAFGDLVKHIQSKSTAYSHNVQTVVLARQRLAGMSVTPNLPTATDCHLHTSPISIELNLRGEATEIVNAMSWMYTGVTFDGDCGALLLISNNRVPSKIVGVHNAYDPYRGKAMAIPLYRDEIEEALNFFQPRLQYGWRDDFPLDVRALNFDQGENFNVVRCEKGSIPSNCRTRLARSPIFEELVPTLTKPGYLRPIRKEDGSILDPAVIARAKWGYHLPRQDEQMAKRVTNAVVQVFLKEHREGSERYKYPLTTEEAIVGVEGVEGLNSINKVSSPGYPYVFQKIPGRGKTGYFGEYEFDLTLPGARQIIHEVEQMELDILNNKRPFVVWMDTLKDARIPIEKAERGKTRIFSAGPMAYTILYRKYFLPPIAHTMNNRIENHIAVGINPTSPEWHTLALKLRSKGRHCIAGDYACFDGKAPTEGYLSALEFFKAWYVENWQYVTSHQCNIIENYEMSQAEFLEFLDKIFLEVVNHIHLMEYDLDGEKHHLFYSVCNGQPSGNPGTAMVNSAQGLWMVIRCWLELTKGSTYHTVSQFFEHVYMIDYGDDVAMNISSEAIMWFNQNTLTKCMKRLFDIDFTDEKKTGEVGPDSRELSEITFLKRSFTWNDEIQMYVCPMEVHTLLDILNWVRTGAEDPRIITINNISSVAAELALVSQEAFDEWLPRLKRVYSQLAWRANKEIYFDTRYGYLLSFRNALFKSVAPD</sequence>
<evidence type="ECO:0000259" key="11">
    <source>
        <dbReference type="PROSITE" id="PS51218"/>
    </source>
</evidence>
<evidence type="ECO:0000256" key="3">
    <source>
        <dbReference type="ARBA" id="ARBA00022679"/>
    </source>
</evidence>
<dbReference type="InterPro" id="IPR044067">
    <property type="entry name" value="PCV_3C_PRO"/>
</dbReference>
<dbReference type="RefSeq" id="YP_010802428.1">
    <property type="nucleotide sequence ID" value="NC_077016.1"/>
</dbReference>
<dbReference type="GeneID" id="80541193"/>
<dbReference type="KEGG" id="vg:80541193"/>
<evidence type="ECO:0000256" key="10">
    <source>
        <dbReference type="SAM" id="MobiDB-lite"/>
    </source>
</evidence>
<evidence type="ECO:0000256" key="8">
    <source>
        <dbReference type="ARBA" id="ARBA00022840"/>
    </source>
</evidence>
<dbReference type="InterPro" id="IPR043502">
    <property type="entry name" value="DNA/RNA_pol_sf"/>
</dbReference>
<dbReference type="InterPro" id="IPR043504">
    <property type="entry name" value="Peptidase_S1_PA_chymotrypsin"/>
</dbReference>
<reference evidence="13" key="1">
    <citation type="journal article" date="2019" name="Virus Genes">
        <title>Nine new RNA viruses associated with the fire ant Solenopsis invicta from its native range.</title>
        <authorList>
            <person name="Valles S.M."/>
            <person name="Rivers A.R."/>
        </authorList>
    </citation>
    <scope>NUCLEOTIDE SEQUENCE</scope>
    <source>
        <strain evidence="13">Formosa</strain>
    </source>
</reference>
<evidence type="ECO:0000313" key="14">
    <source>
        <dbReference type="Proteomes" id="UP001162375"/>
    </source>
</evidence>
<keyword evidence="5" id="KW-0547">Nucleotide-binding</keyword>
<dbReference type="GO" id="GO:0005524">
    <property type="term" value="F:ATP binding"/>
    <property type="evidence" value="ECO:0007669"/>
    <property type="project" value="UniProtKB-KW"/>
</dbReference>
<feature type="compositionally biased region" description="Polar residues" evidence="10">
    <location>
        <begin position="1045"/>
        <end position="1055"/>
    </location>
</feature>
<dbReference type="InterPro" id="IPR014759">
    <property type="entry name" value="Helicase_SF3_ssRNA_vir"/>
</dbReference>
<evidence type="ECO:0000256" key="1">
    <source>
        <dbReference type="ARBA" id="ARBA00022484"/>
    </source>
</evidence>
<keyword evidence="14" id="KW-1185">Reference proteome</keyword>
<dbReference type="GO" id="GO:0006508">
    <property type="term" value="P:proteolysis"/>
    <property type="evidence" value="ECO:0007669"/>
    <property type="project" value="UniProtKB-KW"/>
</dbReference>
<keyword evidence="7" id="KW-0788">Thiol protease</keyword>
<dbReference type="InterPro" id="IPR009003">
    <property type="entry name" value="Peptidase_S1_PA"/>
</dbReference>
<organism evidence="13 14">
    <name type="scientific">Solenopsis invicta virus 6</name>
    <dbReference type="NCBI Taxonomy" id="2547312"/>
    <lineage>
        <taxon>Viruses</taxon>
        <taxon>Riboviria</taxon>
        <taxon>Orthornavirae</taxon>
        <taxon>Pisuviricota</taxon>
        <taxon>Pisoniviricetes</taxon>
        <taxon>Picornavirales</taxon>
        <taxon>Dicistroviridae</taxon>
        <taxon>Cripavirus</taxon>
        <taxon>Cripavirus porteri</taxon>
    </lineage>
</organism>
<dbReference type="Pfam" id="PF00910">
    <property type="entry name" value="RNA_helicase"/>
    <property type="match status" value="1"/>
</dbReference>
<evidence type="ECO:0000256" key="9">
    <source>
        <dbReference type="ARBA" id="ARBA00022953"/>
    </source>
</evidence>
<dbReference type="SUPFAM" id="SSF56672">
    <property type="entry name" value="DNA/RNA polymerases"/>
    <property type="match status" value="1"/>
</dbReference>
<keyword evidence="1" id="KW-0696">RNA-directed RNA polymerase</keyword>
<feature type="domain" description="Peptidase C3" evidence="12">
    <location>
        <begin position="1153"/>
        <end position="1372"/>
    </location>
</feature>
<keyword evidence="4" id="KW-0548">Nucleotidyltransferase</keyword>
<dbReference type="Pfam" id="PF00680">
    <property type="entry name" value="RdRP_1"/>
    <property type="match status" value="1"/>
</dbReference>
<evidence type="ECO:0000256" key="4">
    <source>
        <dbReference type="ARBA" id="ARBA00022695"/>
    </source>
</evidence>
<dbReference type="GO" id="GO:0003968">
    <property type="term" value="F:RNA-directed RNA polymerase activity"/>
    <property type="evidence" value="ECO:0007669"/>
    <property type="project" value="UniProtKB-KW"/>
</dbReference>
<dbReference type="GO" id="GO:0003724">
    <property type="term" value="F:RNA helicase activity"/>
    <property type="evidence" value="ECO:0007669"/>
    <property type="project" value="InterPro"/>
</dbReference>
<accession>A0A482CEM0</accession>
<evidence type="ECO:0000259" key="12">
    <source>
        <dbReference type="PROSITE" id="PS51874"/>
    </source>
</evidence>
<dbReference type="GO" id="GO:0006351">
    <property type="term" value="P:DNA-templated transcription"/>
    <property type="evidence" value="ECO:0007669"/>
    <property type="project" value="InterPro"/>
</dbReference>
<feature type="region of interest" description="Disordered" evidence="10">
    <location>
        <begin position="1042"/>
        <end position="1099"/>
    </location>
</feature>
<dbReference type="Gene3D" id="3.30.70.270">
    <property type="match status" value="1"/>
</dbReference>
<dbReference type="PROSITE" id="PS51218">
    <property type="entry name" value="SF3_HELICASE_2"/>
    <property type="match status" value="1"/>
</dbReference>